<dbReference type="EMBL" id="CP003065">
    <property type="protein sequence ID" value="AEV68539.1"/>
    <property type="molecule type" value="Genomic_DNA"/>
</dbReference>
<organism evidence="2 3">
    <name type="scientific">Acetivibrio clariflavus (strain DSM 19732 / NBRC 101661 / EBR45)</name>
    <name type="common">Clostridium clariflavum</name>
    <dbReference type="NCBI Taxonomy" id="720554"/>
    <lineage>
        <taxon>Bacteria</taxon>
        <taxon>Bacillati</taxon>
        <taxon>Bacillota</taxon>
        <taxon>Clostridia</taxon>
        <taxon>Eubacteriales</taxon>
        <taxon>Oscillospiraceae</taxon>
        <taxon>Acetivibrio</taxon>
    </lineage>
</organism>
<name>G8LVF0_ACECE</name>
<proteinExistence type="predicted"/>
<dbReference type="AlphaFoldDB" id="G8LVF0"/>
<evidence type="ECO:0000313" key="2">
    <source>
        <dbReference type="EMBL" id="AEV68539.1"/>
    </source>
</evidence>
<protein>
    <submittedName>
        <fullName evidence="2">Uncharacterized protein</fullName>
    </submittedName>
</protein>
<dbReference type="OrthoDB" id="2086687at2"/>
<evidence type="ECO:0000256" key="1">
    <source>
        <dbReference type="SAM" id="Phobius"/>
    </source>
</evidence>
<sequence precursor="true">MEYVHRLPFILGASMALIIGLISSKSGAETKTTYIRMSVALVVFFILGLYIREFIYKLYDDIRKKEEKERKIEEQIAKNENQDVKHTVDYRVDENTSEANINEANINTEKGEKLYDEEFTPLNVNSVKINKDRSK</sequence>
<keyword evidence="1" id="KW-0472">Membrane</keyword>
<dbReference type="STRING" id="720554.Clocl_1937"/>
<keyword evidence="1" id="KW-0812">Transmembrane</keyword>
<feature type="transmembrane region" description="Helical" evidence="1">
    <location>
        <begin position="7"/>
        <end position="28"/>
    </location>
</feature>
<dbReference type="Proteomes" id="UP000005435">
    <property type="component" value="Chromosome"/>
</dbReference>
<gene>
    <name evidence="2" type="ordered locus">Clocl_1937</name>
</gene>
<feature type="transmembrane region" description="Helical" evidence="1">
    <location>
        <begin position="34"/>
        <end position="55"/>
    </location>
</feature>
<accession>G8LVF0</accession>
<evidence type="ECO:0000313" key="3">
    <source>
        <dbReference type="Proteomes" id="UP000005435"/>
    </source>
</evidence>
<dbReference type="KEGG" id="ccl:Clocl_1937"/>
<reference evidence="2 3" key="2">
    <citation type="journal article" date="2012" name="Stand. Genomic Sci.">
        <title>Complete Genome Sequence of Clostridium clariflavum DSM 19732.</title>
        <authorList>
            <person name="Izquierdo J.A."/>
            <person name="Goodwin L."/>
            <person name="Davenport K.W."/>
            <person name="Teshima H."/>
            <person name="Bruce D."/>
            <person name="Detter C."/>
            <person name="Tapia R."/>
            <person name="Han S."/>
            <person name="Land M."/>
            <person name="Hauser L."/>
            <person name="Jeffries C.D."/>
            <person name="Han J."/>
            <person name="Pitluck S."/>
            <person name="Nolan M."/>
            <person name="Chen A."/>
            <person name="Huntemann M."/>
            <person name="Mavromatis K."/>
            <person name="Mikhailova N."/>
            <person name="Liolios K."/>
            <person name="Woyke T."/>
            <person name="Lynd L.R."/>
        </authorList>
    </citation>
    <scope>NUCLEOTIDE SEQUENCE [LARGE SCALE GENOMIC DNA]</scope>
    <source>
        <strain evidence="3">DSM 19732 / NBRC 101661 / EBR45</strain>
    </source>
</reference>
<dbReference type="eggNOG" id="ENOG503494E">
    <property type="taxonomic scope" value="Bacteria"/>
</dbReference>
<dbReference type="HOGENOM" id="CLU_1913471_0_0_9"/>
<reference evidence="3" key="1">
    <citation type="submission" date="2011-12" db="EMBL/GenBank/DDBJ databases">
        <title>Complete sequence of Clostridium clariflavum DSM 19732.</title>
        <authorList>
            <consortium name="US DOE Joint Genome Institute"/>
            <person name="Lucas S."/>
            <person name="Han J."/>
            <person name="Lapidus A."/>
            <person name="Cheng J.-F."/>
            <person name="Goodwin L."/>
            <person name="Pitluck S."/>
            <person name="Peters L."/>
            <person name="Teshima H."/>
            <person name="Detter J.C."/>
            <person name="Han C."/>
            <person name="Tapia R."/>
            <person name="Land M."/>
            <person name="Hauser L."/>
            <person name="Kyrpides N."/>
            <person name="Ivanova N."/>
            <person name="Pagani I."/>
            <person name="Kitzmiller T."/>
            <person name="Lynd L."/>
            <person name="Izquierdo J."/>
            <person name="Woyke T."/>
        </authorList>
    </citation>
    <scope>NUCLEOTIDE SEQUENCE [LARGE SCALE GENOMIC DNA]</scope>
    <source>
        <strain evidence="3">DSM 19732 / NBRC 101661 / EBR45</strain>
    </source>
</reference>
<keyword evidence="1" id="KW-1133">Transmembrane helix</keyword>
<keyword evidence="3" id="KW-1185">Reference proteome</keyword>